<evidence type="ECO:0000313" key="2">
    <source>
        <dbReference type="EMBL" id="EMC95424.1"/>
    </source>
</evidence>
<dbReference type="STRING" id="717646.M2N8J9"/>
<dbReference type="AlphaFoldDB" id="M2N8J9"/>
<keyword evidence="3" id="KW-1185">Reference proteome</keyword>
<dbReference type="EMBL" id="KB445557">
    <property type="protein sequence ID" value="EMC95424.1"/>
    <property type="molecule type" value="Genomic_DNA"/>
</dbReference>
<dbReference type="eggNOG" id="ENOG502RS4X">
    <property type="taxonomic scope" value="Eukaryota"/>
</dbReference>
<protein>
    <recommendedName>
        <fullName evidence="1">Heterokaryon incompatibility domain-containing protein</fullName>
    </recommendedName>
</protein>
<dbReference type="KEGG" id="bcom:BAUCODRAFT_46876"/>
<dbReference type="HOGENOM" id="CLU_004184_6_0_1"/>
<dbReference type="InterPro" id="IPR010730">
    <property type="entry name" value="HET"/>
</dbReference>
<dbReference type="OrthoDB" id="2157530at2759"/>
<gene>
    <name evidence="2" type="ORF">BAUCODRAFT_46876</name>
</gene>
<proteinExistence type="predicted"/>
<dbReference type="OMA" id="WRIWADA"/>
<feature type="domain" description="Heterokaryon incompatibility" evidence="1">
    <location>
        <begin position="20"/>
        <end position="169"/>
    </location>
</feature>
<evidence type="ECO:0000259" key="1">
    <source>
        <dbReference type="Pfam" id="PF06985"/>
    </source>
</evidence>
<accession>M2N8J9</accession>
<dbReference type="InterPro" id="IPR052895">
    <property type="entry name" value="HetReg/Transcr_Mod"/>
</dbReference>
<sequence length="170" mass="19330">KDRQLVCELRQVSLGSTPDYDAISYAWNGEKPTVPVICNGRTLLLTPSLHEALYTLYRMGQLRAVWADAICIDQSNDSEKAIQVPLMGHYYTHAKRVLVWLGTSGLSTTLAMRAIPDLNRQLSRTPDSIVITNKSLLQHDLPRMEDPVWKGIGEVLARSWFRRLWIVQEV</sequence>
<dbReference type="PANTHER" id="PTHR24148">
    <property type="entry name" value="ANKYRIN REPEAT DOMAIN-CONTAINING PROTEIN 39 HOMOLOG-RELATED"/>
    <property type="match status" value="1"/>
</dbReference>
<reference evidence="2 3" key="1">
    <citation type="journal article" date="2012" name="PLoS Pathog.">
        <title>Diverse lifestyles and strategies of plant pathogenesis encoded in the genomes of eighteen Dothideomycetes fungi.</title>
        <authorList>
            <person name="Ohm R.A."/>
            <person name="Feau N."/>
            <person name="Henrissat B."/>
            <person name="Schoch C.L."/>
            <person name="Horwitz B.A."/>
            <person name="Barry K.W."/>
            <person name="Condon B.J."/>
            <person name="Copeland A.C."/>
            <person name="Dhillon B."/>
            <person name="Glaser F."/>
            <person name="Hesse C.N."/>
            <person name="Kosti I."/>
            <person name="LaButti K."/>
            <person name="Lindquist E.A."/>
            <person name="Lucas S."/>
            <person name="Salamov A.A."/>
            <person name="Bradshaw R.E."/>
            <person name="Ciuffetti L."/>
            <person name="Hamelin R.C."/>
            <person name="Kema G.H.J."/>
            <person name="Lawrence C."/>
            <person name="Scott J.A."/>
            <person name="Spatafora J.W."/>
            <person name="Turgeon B.G."/>
            <person name="de Wit P.J.G.M."/>
            <person name="Zhong S."/>
            <person name="Goodwin S.B."/>
            <person name="Grigoriev I.V."/>
        </authorList>
    </citation>
    <scope>NUCLEOTIDE SEQUENCE [LARGE SCALE GENOMIC DNA]</scope>
    <source>
        <strain evidence="2 3">UAMH 10762</strain>
    </source>
</reference>
<organism evidence="2 3">
    <name type="scientific">Baudoinia panamericana (strain UAMH 10762)</name>
    <name type="common">Angels' share fungus</name>
    <name type="synonym">Baudoinia compniacensis (strain UAMH 10762)</name>
    <dbReference type="NCBI Taxonomy" id="717646"/>
    <lineage>
        <taxon>Eukaryota</taxon>
        <taxon>Fungi</taxon>
        <taxon>Dikarya</taxon>
        <taxon>Ascomycota</taxon>
        <taxon>Pezizomycotina</taxon>
        <taxon>Dothideomycetes</taxon>
        <taxon>Dothideomycetidae</taxon>
        <taxon>Mycosphaerellales</taxon>
        <taxon>Teratosphaeriaceae</taxon>
        <taxon>Baudoinia</taxon>
    </lineage>
</organism>
<feature type="non-terminal residue" evidence="2">
    <location>
        <position position="170"/>
    </location>
</feature>
<dbReference type="PANTHER" id="PTHR24148:SF64">
    <property type="entry name" value="HETEROKARYON INCOMPATIBILITY DOMAIN-CONTAINING PROTEIN"/>
    <property type="match status" value="1"/>
</dbReference>
<feature type="non-terminal residue" evidence="2">
    <location>
        <position position="1"/>
    </location>
</feature>
<name>M2N8J9_BAUPA</name>
<dbReference type="Pfam" id="PF06985">
    <property type="entry name" value="HET"/>
    <property type="match status" value="1"/>
</dbReference>
<dbReference type="Proteomes" id="UP000011761">
    <property type="component" value="Unassembled WGS sequence"/>
</dbReference>
<dbReference type="RefSeq" id="XP_007677504.1">
    <property type="nucleotide sequence ID" value="XM_007679314.1"/>
</dbReference>
<dbReference type="GeneID" id="19114640"/>
<evidence type="ECO:0000313" key="3">
    <source>
        <dbReference type="Proteomes" id="UP000011761"/>
    </source>
</evidence>